<reference evidence="3" key="2">
    <citation type="journal article" date="2020" name="Nat. Commun.">
        <title>Large-scale genome sequencing of mycorrhizal fungi provides insights into the early evolution of symbiotic traits.</title>
        <authorList>
            <person name="Miyauchi S."/>
            <person name="Kiss E."/>
            <person name="Kuo A."/>
            <person name="Drula E."/>
            <person name="Kohler A."/>
            <person name="Sanchez-Garcia M."/>
            <person name="Morin E."/>
            <person name="Andreopoulos B."/>
            <person name="Barry K.W."/>
            <person name="Bonito G."/>
            <person name="Buee M."/>
            <person name="Carver A."/>
            <person name="Chen C."/>
            <person name="Cichocki N."/>
            <person name="Clum A."/>
            <person name="Culley D."/>
            <person name="Crous P.W."/>
            <person name="Fauchery L."/>
            <person name="Girlanda M."/>
            <person name="Hayes R.D."/>
            <person name="Keri Z."/>
            <person name="LaButti K."/>
            <person name="Lipzen A."/>
            <person name="Lombard V."/>
            <person name="Magnuson J."/>
            <person name="Maillard F."/>
            <person name="Murat C."/>
            <person name="Nolan M."/>
            <person name="Ohm R.A."/>
            <person name="Pangilinan J."/>
            <person name="Pereira M.F."/>
            <person name="Perotto S."/>
            <person name="Peter M."/>
            <person name="Pfister S."/>
            <person name="Riley R."/>
            <person name="Sitrit Y."/>
            <person name="Stielow J.B."/>
            <person name="Szollosi G."/>
            <person name="Zifcakova L."/>
            <person name="Stursova M."/>
            <person name="Spatafora J.W."/>
            <person name="Tedersoo L."/>
            <person name="Vaario L.M."/>
            <person name="Yamada A."/>
            <person name="Yan M."/>
            <person name="Wang P."/>
            <person name="Xu J."/>
            <person name="Bruns T."/>
            <person name="Baldrian P."/>
            <person name="Vilgalys R."/>
            <person name="Dunand C."/>
            <person name="Henrissat B."/>
            <person name="Grigoriev I.V."/>
            <person name="Hibbett D."/>
            <person name="Nagy L.G."/>
            <person name="Martin F.M."/>
        </authorList>
    </citation>
    <scope>NUCLEOTIDE SEQUENCE</scope>
    <source>
        <strain evidence="3">BED1</strain>
    </source>
</reference>
<dbReference type="InterPro" id="IPR024771">
    <property type="entry name" value="SUZ"/>
</dbReference>
<feature type="domain" description="SUZ" evidence="2">
    <location>
        <begin position="1"/>
        <end position="95"/>
    </location>
</feature>
<dbReference type="Pfam" id="PF12752">
    <property type="entry name" value="SUZ"/>
    <property type="match status" value="1"/>
</dbReference>
<feature type="compositionally biased region" description="Low complexity" evidence="1">
    <location>
        <begin position="36"/>
        <end position="58"/>
    </location>
</feature>
<protein>
    <recommendedName>
        <fullName evidence="2">SUZ domain-containing protein</fullName>
    </recommendedName>
</protein>
<evidence type="ECO:0000313" key="3">
    <source>
        <dbReference type="EMBL" id="KAF8416743.1"/>
    </source>
</evidence>
<feature type="region of interest" description="Disordered" evidence="1">
    <location>
        <begin position="1"/>
        <end position="142"/>
    </location>
</feature>
<accession>A0AAD4G5P4</accession>
<evidence type="ECO:0000313" key="4">
    <source>
        <dbReference type="Proteomes" id="UP001194468"/>
    </source>
</evidence>
<feature type="compositionally biased region" description="Basic and acidic residues" evidence="1">
    <location>
        <begin position="133"/>
        <end position="142"/>
    </location>
</feature>
<name>A0AAD4G5P4_BOLED</name>
<organism evidence="3 4">
    <name type="scientific">Boletus edulis BED1</name>
    <dbReference type="NCBI Taxonomy" id="1328754"/>
    <lineage>
        <taxon>Eukaryota</taxon>
        <taxon>Fungi</taxon>
        <taxon>Dikarya</taxon>
        <taxon>Basidiomycota</taxon>
        <taxon>Agaricomycotina</taxon>
        <taxon>Agaricomycetes</taxon>
        <taxon>Agaricomycetidae</taxon>
        <taxon>Boletales</taxon>
        <taxon>Boletineae</taxon>
        <taxon>Boletaceae</taxon>
        <taxon>Boletoideae</taxon>
        <taxon>Boletus</taxon>
    </lineage>
</organism>
<dbReference type="AlphaFoldDB" id="A0AAD4G5P4"/>
<dbReference type="Proteomes" id="UP001194468">
    <property type="component" value="Unassembled WGS sequence"/>
</dbReference>
<proteinExistence type="predicted"/>
<gene>
    <name evidence="3" type="ORF">L210DRAFT_149018</name>
</gene>
<reference evidence="3" key="1">
    <citation type="submission" date="2019-10" db="EMBL/GenBank/DDBJ databases">
        <authorList>
            <consortium name="DOE Joint Genome Institute"/>
            <person name="Kuo A."/>
            <person name="Miyauchi S."/>
            <person name="Kiss E."/>
            <person name="Drula E."/>
            <person name="Kohler A."/>
            <person name="Sanchez-Garcia M."/>
            <person name="Andreopoulos B."/>
            <person name="Barry K.W."/>
            <person name="Bonito G."/>
            <person name="Buee M."/>
            <person name="Carver A."/>
            <person name="Chen C."/>
            <person name="Cichocki N."/>
            <person name="Clum A."/>
            <person name="Culley D."/>
            <person name="Crous P.W."/>
            <person name="Fauchery L."/>
            <person name="Girlanda M."/>
            <person name="Hayes R."/>
            <person name="Keri Z."/>
            <person name="LaButti K."/>
            <person name="Lipzen A."/>
            <person name="Lombard V."/>
            <person name="Magnuson J."/>
            <person name="Maillard F."/>
            <person name="Morin E."/>
            <person name="Murat C."/>
            <person name="Nolan M."/>
            <person name="Ohm R."/>
            <person name="Pangilinan J."/>
            <person name="Pereira M."/>
            <person name="Perotto S."/>
            <person name="Peter M."/>
            <person name="Riley R."/>
            <person name="Sitrit Y."/>
            <person name="Stielow B."/>
            <person name="Szollosi G."/>
            <person name="Zifcakova L."/>
            <person name="Stursova M."/>
            <person name="Spatafora J.W."/>
            <person name="Tedersoo L."/>
            <person name="Vaario L.-M."/>
            <person name="Yamada A."/>
            <person name="Yan M."/>
            <person name="Wang P."/>
            <person name="Xu J."/>
            <person name="Bruns T."/>
            <person name="Baldrian P."/>
            <person name="Vilgalys R."/>
            <person name="Henrissat B."/>
            <person name="Grigoriev I.V."/>
            <person name="Hibbett D."/>
            <person name="Nagy L.G."/>
            <person name="Martin F.M."/>
        </authorList>
    </citation>
    <scope>NUCLEOTIDE SEQUENCE</scope>
    <source>
        <strain evidence="3">BED1</strain>
    </source>
</reference>
<dbReference type="EMBL" id="WHUW01000243">
    <property type="protein sequence ID" value="KAF8416743.1"/>
    <property type="molecule type" value="Genomic_DNA"/>
</dbReference>
<evidence type="ECO:0000256" key="1">
    <source>
        <dbReference type="SAM" id="MobiDB-lite"/>
    </source>
</evidence>
<keyword evidence="4" id="KW-1185">Reference proteome</keyword>
<dbReference type="PROSITE" id="PS51673">
    <property type="entry name" value="SUZ"/>
    <property type="match status" value="1"/>
</dbReference>
<feature type="compositionally biased region" description="Basic and acidic residues" evidence="1">
    <location>
        <begin position="76"/>
        <end position="97"/>
    </location>
</feature>
<sequence length="142" mass="14416">MPELIVASASTSQSSPPPPPAAFQPALRILKRPSTNANANNAGVVSSAPLTSSSPGPTSGSGSGSGVTSPAPRGTLAEREAQYQEARSRIFGEKESRSSGGVVIVRDPLGPTSEPELEPGSKAQGPGRPAKGFGERQKGKKQ</sequence>
<comment type="caution">
    <text evidence="3">The sequence shown here is derived from an EMBL/GenBank/DDBJ whole genome shotgun (WGS) entry which is preliminary data.</text>
</comment>
<evidence type="ECO:0000259" key="2">
    <source>
        <dbReference type="PROSITE" id="PS51673"/>
    </source>
</evidence>